<feature type="compositionally biased region" description="Polar residues" evidence="1">
    <location>
        <begin position="45"/>
        <end position="54"/>
    </location>
</feature>
<evidence type="ECO:0000313" key="2">
    <source>
        <dbReference type="Proteomes" id="UP000504606"/>
    </source>
</evidence>
<reference evidence="3" key="1">
    <citation type="submission" date="2025-08" db="UniProtKB">
        <authorList>
            <consortium name="RefSeq"/>
        </authorList>
    </citation>
    <scope>IDENTIFICATION</scope>
    <source>
        <tissue evidence="3">Whole organism</tissue>
    </source>
</reference>
<dbReference type="AlphaFoldDB" id="A0A9C6X6B7"/>
<evidence type="ECO:0000256" key="1">
    <source>
        <dbReference type="SAM" id="MobiDB-lite"/>
    </source>
</evidence>
<dbReference type="OrthoDB" id="8022339at2759"/>
<name>A0A9C6X6B7_FRAOC</name>
<dbReference type="RefSeq" id="XP_052129828.1">
    <property type="nucleotide sequence ID" value="XM_052273868.1"/>
</dbReference>
<keyword evidence="2" id="KW-1185">Reference proteome</keyword>
<gene>
    <name evidence="3" type="primary">LOC113216766</name>
</gene>
<protein>
    <submittedName>
        <fullName evidence="3">Uncharacterized protein LOC113216766</fullName>
    </submittedName>
</protein>
<accession>A0A9C6X6B7</accession>
<dbReference type="GeneID" id="113216766"/>
<organism evidence="2 3">
    <name type="scientific">Frankliniella occidentalis</name>
    <name type="common">Western flower thrips</name>
    <name type="synonym">Euthrips occidentalis</name>
    <dbReference type="NCBI Taxonomy" id="133901"/>
    <lineage>
        <taxon>Eukaryota</taxon>
        <taxon>Metazoa</taxon>
        <taxon>Ecdysozoa</taxon>
        <taxon>Arthropoda</taxon>
        <taxon>Hexapoda</taxon>
        <taxon>Insecta</taxon>
        <taxon>Pterygota</taxon>
        <taxon>Neoptera</taxon>
        <taxon>Paraneoptera</taxon>
        <taxon>Thysanoptera</taxon>
        <taxon>Terebrantia</taxon>
        <taxon>Thripoidea</taxon>
        <taxon>Thripidae</taxon>
        <taxon>Frankliniella</taxon>
    </lineage>
</organism>
<evidence type="ECO:0000313" key="3">
    <source>
        <dbReference type="RefSeq" id="XP_052129828.1"/>
    </source>
</evidence>
<dbReference type="KEGG" id="foc:113216766"/>
<proteinExistence type="predicted"/>
<sequence>MMLVNDVVRPENVVIQQEAKQVVKLVVVMVVLVTSHELIGDQDNSRGSGCSTSSDDSELPSKRKKVDRDPLPSIAARHLEELDVKEVLESNESKGVPVLRFYEAFQFLKKKHRDNLVEIVVDALLKISHTMKNSDFEAVSKKIIKVFPAETVDIYYKPPKSESPNQLISSGRIPTRYRNTLQRRKVLAGVSTPRKPQAVPSQSGETPYQLVIKTANSPECKAAVSWLANSSDDWPLIKKYWKQSAPLRLKSNYTDKKYSAATYIENWAVLKHPSGFTLYEVDFSLLYPDKELSLFAVWDVFVENIFTLAERDVCDDVALQSLALARTAKHPNTKGVFLLTILPALCQPAGRSKTPASEKKQKLTIASARNALYLHVKVCVCPSHTYCTHDLCITSIMSFEV</sequence>
<feature type="region of interest" description="Disordered" evidence="1">
    <location>
        <begin position="42"/>
        <end position="70"/>
    </location>
</feature>
<dbReference type="Proteomes" id="UP000504606">
    <property type="component" value="Unplaced"/>
</dbReference>